<reference evidence="2 3" key="1">
    <citation type="journal article" date="2017" name="Gigascience">
        <title>Genome sequence of the small brown planthopper, Laodelphax striatellus.</title>
        <authorList>
            <person name="Zhu J."/>
            <person name="Jiang F."/>
            <person name="Wang X."/>
            <person name="Yang P."/>
            <person name="Bao Y."/>
            <person name="Zhao W."/>
            <person name="Wang W."/>
            <person name="Lu H."/>
            <person name="Wang Q."/>
            <person name="Cui N."/>
            <person name="Li J."/>
            <person name="Chen X."/>
            <person name="Luo L."/>
            <person name="Yu J."/>
            <person name="Kang L."/>
            <person name="Cui F."/>
        </authorList>
    </citation>
    <scope>NUCLEOTIDE SEQUENCE [LARGE SCALE GENOMIC DNA]</scope>
    <source>
        <strain evidence="2">Lst14</strain>
    </source>
</reference>
<dbReference type="SUPFAM" id="SSF52540">
    <property type="entry name" value="P-loop containing nucleoside triphosphate hydrolases"/>
    <property type="match status" value="1"/>
</dbReference>
<dbReference type="AlphaFoldDB" id="A0A482XKC1"/>
<dbReference type="PANTHER" id="PTHR18934:SF213">
    <property type="entry name" value="3'-5' RNA HELICASE YTHDC2"/>
    <property type="match status" value="1"/>
</dbReference>
<dbReference type="PANTHER" id="PTHR18934">
    <property type="entry name" value="ATP-DEPENDENT RNA HELICASE"/>
    <property type="match status" value="1"/>
</dbReference>
<dbReference type="SUPFAM" id="SSF82708">
    <property type="entry name" value="R3H domain"/>
    <property type="match status" value="1"/>
</dbReference>
<evidence type="ECO:0000313" key="2">
    <source>
        <dbReference type="EMBL" id="RZF46535.1"/>
    </source>
</evidence>
<dbReference type="InterPro" id="IPR027417">
    <property type="entry name" value="P-loop_NTPase"/>
</dbReference>
<dbReference type="OrthoDB" id="5600252at2759"/>
<evidence type="ECO:0000259" key="1">
    <source>
        <dbReference type="PROSITE" id="PS51061"/>
    </source>
</evidence>
<dbReference type="Gene3D" id="3.40.50.300">
    <property type="entry name" value="P-loop containing nucleotide triphosphate hydrolases"/>
    <property type="match status" value="1"/>
</dbReference>
<feature type="domain" description="R3H" evidence="1">
    <location>
        <begin position="6"/>
        <end position="70"/>
    </location>
</feature>
<dbReference type="InterPro" id="IPR001374">
    <property type="entry name" value="R3H_dom"/>
</dbReference>
<dbReference type="STRING" id="195883.A0A482XKC1"/>
<dbReference type="SMR" id="A0A482XKC1"/>
<comment type="caution">
    <text evidence="2">The sequence shown here is derived from an EMBL/GenBank/DDBJ whole genome shotgun (WGS) entry which is preliminary data.</text>
</comment>
<accession>A0A482XKC1</accession>
<dbReference type="Proteomes" id="UP000291343">
    <property type="component" value="Unassembled WGS sequence"/>
</dbReference>
<name>A0A482XKC1_LAOST</name>
<keyword evidence="3" id="KW-1185">Reference proteome</keyword>
<dbReference type="Gene3D" id="3.30.1370.50">
    <property type="entry name" value="R3H-like domain"/>
    <property type="match status" value="1"/>
</dbReference>
<dbReference type="InterPro" id="IPR036867">
    <property type="entry name" value="R3H_dom_sf"/>
</dbReference>
<organism evidence="2 3">
    <name type="scientific">Laodelphax striatellus</name>
    <name type="common">Small brown planthopper</name>
    <name type="synonym">Delphax striatella</name>
    <dbReference type="NCBI Taxonomy" id="195883"/>
    <lineage>
        <taxon>Eukaryota</taxon>
        <taxon>Metazoa</taxon>
        <taxon>Ecdysozoa</taxon>
        <taxon>Arthropoda</taxon>
        <taxon>Hexapoda</taxon>
        <taxon>Insecta</taxon>
        <taxon>Pterygota</taxon>
        <taxon>Neoptera</taxon>
        <taxon>Paraneoptera</taxon>
        <taxon>Hemiptera</taxon>
        <taxon>Auchenorrhyncha</taxon>
        <taxon>Fulgoroidea</taxon>
        <taxon>Delphacidae</taxon>
        <taxon>Criomorphinae</taxon>
        <taxon>Laodelphax</taxon>
    </lineage>
</organism>
<dbReference type="GO" id="GO:0003723">
    <property type="term" value="F:RNA binding"/>
    <property type="evidence" value="ECO:0007669"/>
    <property type="project" value="TreeGrafter"/>
</dbReference>
<sequence>MEPINIDLKAAIDREFQRFISNNEVSEYTFMSSFTAPERIYVHNKAKSLELMSKSRGKGINRQVTIYKQNRSCIIQRDATFELSLQSHRMIAALLDQAPLTAKEMLDVTPHSERDRSAAPDLIQREASRNVNRLVTGVPVVPGSGRPVGGVQGGSNHPPLATIRQLLPIYALRESIVQTINDNPVVVISGETGCGKTTQDYASILHSFPEIDLLVSSQRTRDH</sequence>
<dbReference type="GO" id="GO:0004386">
    <property type="term" value="F:helicase activity"/>
    <property type="evidence" value="ECO:0007669"/>
    <property type="project" value="TreeGrafter"/>
</dbReference>
<evidence type="ECO:0000313" key="3">
    <source>
        <dbReference type="Proteomes" id="UP000291343"/>
    </source>
</evidence>
<protein>
    <recommendedName>
        <fullName evidence="1">R3H domain-containing protein</fullName>
    </recommendedName>
</protein>
<dbReference type="Pfam" id="PF01424">
    <property type="entry name" value="R3H"/>
    <property type="match status" value="1"/>
</dbReference>
<proteinExistence type="predicted"/>
<dbReference type="PROSITE" id="PS51061">
    <property type="entry name" value="R3H"/>
    <property type="match status" value="1"/>
</dbReference>
<dbReference type="InParanoid" id="A0A482XKC1"/>
<dbReference type="EMBL" id="QKKF02005931">
    <property type="protein sequence ID" value="RZF46535.1"/>
    <property type="molecule type" value="Genomic_DNA"/>
</dbReference>
<gene>
    <name evidence="2" type="ORF">LSTR_LSTR009379</name>
</gene>